<evidence type="ECO:0000313" key="3">
    <source>
        <dbReference type="Proteomes" id="UP001162060"/>
    </source>
</evidence>
<gene>
    <name evidence="2" type="ORF">PM001_LOCUS23333</name>
</gene>
<dbReference type="Proteomes" id="UP001162060">
    <property type="component" value="Unassembled WGS sequence"/>
</dbReference>
<feature type="domain" description="Retrovirus-related Pol polyprotein from transposon TNT 1-94-like beta-barrel" evidence="1">
    <location>
        <begin position="28"/>
        <end position="70"/>
    </location>
</feature>
<comment type="caution">
    <text evidence="2">The sequence shown here is derived from an EMBL/GenBank/DDBJ whole genome shotgun (WGS) entry which is preliminary data.</text>
</comment>
<evidence type="ECO:0000259" key="1">
    <source>
        <dbReference type="Pfam" id="PF22936"/>
    </source>
</evidence>
<sequence>MKRDCPVQKGDSGNDDGFAVSEKRLDGWLIDSKATPHMTPHRFDLFDYEILNDGNDVTIADSKKIRVHGKEQ</sequence>
<protein>
    <recommendedName>
        <fullName evidence="1">Retrovirus-related Pol polyprotein from transposon TNT 1-94-like beta-barrel domain-containing protein</fullName>
    </recommendedName>
</protein>
<reference evidence="2" key="1">
    <citation type="submission" date="2024-01" db="EMBL/GenBank/DDBJ databases">
        <authorList>
            <person name="Webb A."/>
        </authorList>
    </citation>
    <scope>NUCLEOTIDE SEQUENCE</scope>
    <source>
        <strain evidence="2">Pm1</strain>
    </source>
</reference>
<dbReference type="Pfam" id="PF22936">
    <property type="entry name" value="Pol_BBD"/>
    <property type="match status" value="1"/>
</dbReference>
<dbReference type="InterPro" id="IPR054722">
    <property type="entry name" value="PolX-like_BBD"/>
</dbReference>
<accession>A0AAV1UX49</accession>
<dbReference type="EMBL" id="CAKLBY020000229">
    <property type="protein sequence ID" value="CAK7938183.1"/>
    <property type="molecule type" value="Genomic_DNA"/>
</dbReference>
<evidence type="ECO:0000313" key="2">
    <source>
        <dbReference type="EMBL" id="CAK7938183.1"/>
    </source>
</evidence>
<organism evidence="2 3">
    <name type="scientific">Peronospora matthiolae</name>
    <dbReference type="NCBI Taxonomy" id="2874970"/>
    <lineage>
        <taxon>Eukaryota</taxon>
        <taxon>Sar</taxon>
        <taxon>Stramenopiles</taxon>
        <taxon>Oomycota</taxon>
        <taxon>Peronosporomycetes</taxon>
        <taxon>Peronosporales</taxon>
        <taxon>Peronosporaceae</taxon>
        <taxon>Peronospora</taxon>
    </lineage>
</organism>
<name>A0AAV1UX49_9STRA</name>
<dbReference type="AlphaFoldDB" id="A0AAV1UX49"/>
<proteinExistence type="predicted"/>